<sequence>MNTSAGKTYLCFYLLFIVLLSGRQAFAVHLDVEVWGQGNALFTGYCRTPGAVGCDLDGLAVVLHLPAGTLPIEAVTGKLIFPADFQDLPGGDFKTKNPGFQSIQNALLPNELLSYRALGALKYWDPVLSSWGKPPEGTQIRLFGGLEASADIINDLSQCAGQLICFSDGIFGSDGSTIFSANGILGNPELVVDITGSNGVLHTHLSFFLENQKGEIGGPVGAYLIEMQLISNARYFPSAPFFILFNAGLREDEFAAALLALTGGIVAPDPDPPQPVIPVSIPGDVDFDGDVDRLDVALILLAAQNNEPVRSSNAMLDVNRDGVINRTDAFLAKQLCTLRLCNIPVLAPATVLNVAAVYDEKNSLLDLNDVQVGKLHYRAQLQLKDNNLFELNSAQLDISRYAVPARYDIETAILEVPSVYINEKNYKAILRNIGDSKFRLEHFEEIDTILK</sequence>
<dbReference type="InterPro" id="IPR002105">
    <property type="entry name" value="Dockerin_1_rpt"/>
</dbReference>
<feature type="domain" description="Dockerin" evidence="1">
    <location>
        <begin position="278"/>
        <end position="345"/>
    </location>
</feature>
<reference evidence="2 3" key="1">
    <citation type="submission" date="2018-09" db="EMBL/GenBank/DDBJ databases">
        <title>Metagenome Assembled Genomes from an Advanced Water Purification Facility.</title>
        <authorList>
            <person name="Stamps B.W."/>
            <person name="Spear J.R."/>
        </authorList>
    </citation>
    <scope>NUCLEOTIDE SEQUENCE [LARGE SCALE GENOMIC DNA]</scope>
    <source>
        <strain evidence="2">Bin_54_1</strain>
    </source>
</reference>
<dbReference type="Proteomes" id="UP000321055">
    <property type="component" value="Unassembled WGS sequence"/>
</dbReference>
<accession>A0A5C7VZ42</accession>
<evidence type="ECO:0000313" key="2">
    <source>
        <dbReference type="EMBL" id="TXI30827.1"/>
    </source>
</evidence>
<evidence type="ECO:0000259" key="1">
    <source>
        <dbReference type="PROSITE" id="PS51766"/>
    </source>
</evidence>
<gene>
    <name evidence="2" type="ORF">E6Q60_00385</name>
</gene>
<protein>
    <recommendedName>
        <fullName evidence="1">Dockerin domain-containing protein</fullName>
    </recommendedName>
</protein>
<dbReference type="InterPro" id="IPR016134">
    <property type="entry name" value="Dockerin_dom"/>
</dbReference>
<comment type="caution">
    <text evidence="2">The sequence shown here is derived from an EMBL/GenBank/DDBJ whole genome shotgun (WGS) entry which is preliminary data.</text>
</comment>
<dbReference type="InterPro" id="IPR036439">
    <property type="entry name" value="Dockerin_dom_sf"/>
</dbReference>
<dbReference type="Pfam" id="PF00404">
    <property type="entry name" value="Dockerin_1"/>
    <property type="match status" value="1"/>
</dbReference>
<dbReference type="AlphaFoldDB" id="A0A5C7VZ42"/>
<dbReference type="PROSITE" id="PS51766">
    <property type="entry name" value="DOCKERIN"/>
    <property type="match status" value="1"/>
</dbReference>
<evidence type="ECO:0000313" key="3">
    <source>
        <dbReference type="Proteomes" id="UP000321055"/>
    </source>
</evidence>
<organism evidence="2 3">
    <name type="scientific">Nitrosomonas oligotropha</name>
    <dbReference type="NCBI Taxonomy" id="42354"/>
    <lineage>
        <taxon>Bacteria</taxon>
        <taxon>Pseudomonadati</taxon>
        <taxon>Pseudomonadota</taxon>
        <taxon>Betaproteobacteria</taxon>
        <taxon>Nitrosomonadales</taxon>
        <taxon>Nitrosomonadaceae</taxon>
        <taxon>Nitrosomonas</taxon>
    </lineage>
</organism>
<dbReference type="EMBL" id="SSFX01000005">
    <property type="protein sequence ID" value="TXI30827.1"/>
    <property type="molecule type" value="Genomic_DNA"/>
</dbReference>
<proteinExistence type="predicted"/>
<dbReference type="GO" id="GO:0000272">
    <property type="term" value="P:polysaccharide catabolic process"/>
    <property type="evidence" value="ECO:0007669"/>
    <property type="project" value="InterPro"/>
</dbReference>
<name>A0A5C7VZ42_9PROT</name>
<dbReference type="GO" id="GO:0004553">
    <property type="term" value="F:hydrolase activity, hydrolyzing O-glycosyl compounds"/>
    <property type="evidence" value="ECO:0007669"/>
    <property type="project" value="InterPro"/>
</dbReference>
<dbReference type="Gene3D" id="1.10.1330.10">
    <property type="entry name" value="Dockerin domain"/>
    <property type="match status" value="1"/>
</dbReference>
<dbReference type="SUPFAM" id="SSF63446">
    <property type="entry name" value="Type I dockerin domain"/>
    <property type="match status" value="1"/>
</dbReference>